<dbReference type="Pfam" id="PF01535">
    <property type="entry name" value="PPR"/>
    <property type="match status" value="3"/>
</dbReference>
<dbReference type="PANTHER" id="PTHR46862:SF5">
    <property type="entry name" value="OS02G0170000 PROTEIN"/>
    <property type="match status" value="1"/>
</dbReference>
<dbReference type="NCBIfam" id="TIGR00756">
    <property type="entry name" value="PPR"/>
    <property type="match status" value="4"/>
</dbReference>
<keyword evidence="4" id="KW-1185">Reference proteome</keyword>
<evidence type="ECO:0000313" key="3">
    <source>
        <dbReference type="EMBL" id="EJK66480.1"/>
    </source>
</evidence>
<evidence type="ECO:0008006" key="5">
    <source>
        <dbReference type="Google" id="ProtNLM"/>
    </source>
</evidence>
<organism evidence="3 4">
    <name type="scientific">Thalassiosira oceanica</name>
    <name type="common">Marine diatom</name>
    <dbReference type="NCBI Taxonomy" id="159749"/>
    <lineage>
        <taxon>Eukaryota</taxon>
        <taxon>Sar</taxon>
        <taxon>Stramenopiles</taxon>
        <taxon>Ochrophyta</taxon>
        <taxon>Bacillariophyta</taxon>
        <taxon>Coscinodiscophyceae</taxon>
        <taxon>Thalassiosirophycidae</taxon>
        <taxon>Thalassiosirales</taxon>
        <taxon>Thalassiosiraceae</taxon>
        <taxon>Thalassiosira</taxon>
    </lineage>
</organism>
<feature type="repeat" description="PPR" evidence="1">
    <location>
        <begin position="649"/>
        <end position="683"/>
    </location>
</feature>
<feature type="repeat" description="PPR" evidence="1">
    <location>
        <begin position="425"/>
        <end position="459"/>
    </location>
</feature>
<sequence>MPSIPMALGQTSDLLRSPMINSQSYTLRCGRGTPCYRAVGQPQQDPHKSFNSILCKRPPALAIFYVPPTIPCTTTRLSKVSLGARSWIEASNLPENLATQQSTHLTPTEASSNYTKLCLQTRPPPEGLGAHLCGPRCDGGYLRGLKIPKATHVASFLLAPAGVRLARVAYSKSGDQVHDIDAGVVLTVQRHIDRGLIDDAVNVIRSNPEKLPPSIYNAVIEACSSGGHARREDDPENRLARDLAARRGMRMTNSTGEENKRKTQKHDDNSDAVRIDTAKNKRKTQKHDDDSDADRIDTANELLSEMGTATLHAHEVVITGFSRRGRIRDALSALSRMEGQLDSEHHSNLNPSLSVYQTLLVSLASKQQFSQMNTLLTSMRRRGVRPTVYTFNALLKVCASSKSPRWREAVSLLSQCQREPGVSPDIITYTSTMRALAKGKQARKALDLFRAMKDTGIQLDVFAYTTTMDACAKTNNWKKALQLLEEMRENNVPPNEVTYGVAVNACGNGGQWQTALSLLQTMNDSGMRINSITYNSAIAALSKAARLDAGPDPNVLWEKTQHILGEMHSRGVRQDTFTYSSAISVCGSAGRWEEAVRLIHQMKDSGTNGTKRNKIVAFTSAITACANSKQWDPANQLFQEMKRDGLAPDLVAFNALIGAGMAAGRPDEVYHLWREIGASNLSPDVVTLTEVLYTLDQARGKANRERAESVFKDAVSLGLVLRCDSLDTSSEFDLSRMSPSVARFAVLHIMKNIVKTVGRDSSSHPSDLSFIAGTTRMREHIRTVLRDEVSQSLYCTVPEREQGSLVVKQKVLQNYIARQM</sequence>
<dbReference type="Pfam" id="PF13812">
    <property type="entry name" value="PPR_3"/>
    <property type="match status" value="2"/>
</dbReference>
<feature type="repeat" description="PPR" evidence="1">
    <location>
        <begin position="495"/>
        <end position="529"/>
    </location>
</feature>
<dbReference type="OrthoDB" id="195747at2759"/>
<dbReference type="Gene3D" id="1.25.40.10">
    <property type="entry name" value="Tetratricopeptide repeat domain"/>
    <property type="match status" value="4"/>
</dbReference>
<evidence type="ECO:0000313" key="4">
    <source>
        <dbReference type="Proteomes" id="UP000266841"/>
    </source>
</evidence>
<dbReference type="InterPro" id="IPR011990">
    <property type="entry name" value="TPR-like_helical_dom_sf"/>
</dbReference>
<name>K0SM94_THAOC</name>
<accession>K0SM94</accession>
<evidence type="ECO:0000256" key="2">
    <source>
        <dbReference type="SAM" id="MobiDB-lite"/>
    </source>
</evidence>
<feature type="compositionally biased region" description="Basic and acidic residues" evidence="2">
    <location>
        <begin position="257"/>
        <end position="279"/>
    </location>
</feature>
<feature type="repeat" description="PPR" evidence="1">
    <location>
        <begin position="614"/>
        <end position="648"/>
    </location>
</feature>
<dbReference type="AlphaFoldDB" id="K0SM94"/>
<feature type="repeat" description="PPR" evidence="1">
    <location>
        <begin position="352"/>
        <end position="386"/>
    </location>
</feature>
<dbReference type="Pfam" id="PF13041">
    <property type="entry name" value="PPR_2"/>
    <property type="match status" value="1"/>
</dbReference>
<protein>
    <recommendedName>
        <fullName evidence="5">Pentacotripeptide-repeat region of PRORP domain-containing protein</fullName>
    </recommendedName>
</protein>
<feature type="region of interest" description="Disordered" evidence="2">
    <location>
        <begin position="243"/>
        <end position="294"/>
    </location>
</feature>
<dbReference type="EMBL" id="AGNL01014914">
    <property type="protein sequence ID" value="EJK66480.1"/>
    <property type="molecule type" value="Genomic_DNA"/>
</dbReference>
<dbReference type="eggNOG" id="KOG4197">
    <property type="taxonomic scope" value="Eukaryota"/>
</dbReference>
<dbReference type="InterPro" id="IPR002885">
    <property type="entry name" value="PPR_rpt"/>
</dbReference>
<comment type="caution">
    <text evidence="3">The sequence shown here is derived from an EMBL/GenBank/DDBJ whole genome shotgun (WGS) entry which is preliminary data.</text>
</comment>
<feature type="repeat" description="PPR" evidence="1">
    <location>
        <begin position="460"/>
        <end position="494"/>
    </location>
</feature>
<proteinExistence type="predicted"/>
<gene>
    <name evidence="3" type="ORF">THAOC_12600</name>
</gene>
<dbReference type="PANTHER" id="PTHR46862">
    <property type="entry name" value="OS07G0661900 PROTEIN"/>
    <property type="match status" value="1"/>
</dbReference>
<feature type="repeat" description="PPR" evidence="1">
    <location>
        <begin position="575"/>
        <end position="609"/>
    </location>
</feature>
<dbReference type="PROSITE" id="PS51375">
    <property type="entry name" value="PPR"/>
    <property type="match status" value="7"/>
</dbReference>
<evidence type="ECO:0000256" key="1">
    <source>
        <dbReference type="PROSITE-ProRule" id="PRU00708"/>
    </source>
</evidence>
<dbReference type="Proteomes" id="UP000266841">
    <property type="component" value="Unassembled WGS sequence"/>
</dbReference>
<reference evidence="3 4" key="1">
    <citation type="journal article" date="2012" name="Genome Biol.">
        <title>Genome and low-iron response of an oceanic diatom adapted to chronic iron limitation.</title>
        <authorList>
            <person name="Lommer M."/>
            <person name="Specht M."/>
            <person name="Roy A.S."/>
            <person name="Kraemer L."/>
            <person name="Andreson R."/>
            <person name="Gutowska M.A."/>
            <person name="Wolf J."/>
            <person name="Bergner S.V."/>
            <person name="Schilhabel M.B."/>
            <person name="Klostermeier U.C."/>
            <person name="Beiko R.G."/>
            <person name="Rosenstiel P."/>
            <person name="Hippler M."/>
            <person name="Laroche J."/>
        </authorList>
    </citation>
    <scope>NUCLEOTIDE SEQUENCE [LARGE SCALE GENOMIC DNA]</scope>
    <source>
        <strain evidence="3 4">CCMP1005</strain>
    </source>
</reference>
<dbReference type="OMA" id="QCQREPG"/>